<dbReference type="EMBL" id="RBXR01000001">
    <property type="protein sequence ID" value="RKT72205.1"/>
    <property type="molecule type" value="Genomic_DNA"/>
</dbReference>
<feature type="transmembrane region" description="Helical" evidence="7">
    <location>
        <begin position="263"/>
        <end position="282"/>
    </location>
</feature>
<dbReference type="InterPro" id="IPR007168">
    <property type="entry name" value="Phageshock_PspC_N"/>
</dbReference>
<evidence type="ECO:0000256" key="2">
    <source>
        <dbReference type="ARBA" id="ARBA00022475"/>
    </source>
</evidence>
<keyword evidence="4 7" id="KW-1133">Transmembrane helix</keyword>
<protein>
    <submittedName>
        <fullName evidence="9">Phage shock protein C (PspC) family protein</fullName>
    </submittedName>
</protein>
<evidence type="ECO:0000256" key="6">
    <source>
        <dbReference type="SAM" id="MobiDB-lite"/>
    </source>
</evidence>
<organism evidence="9 10">
    <name type="scientific">Saccharothrix variisporea</name>
    <dbReference type="NCBI Taxonomy" id="543527"/>
    <lineage>
        <taxon>Bacteria</taxon>
        <taxon>Bacillati</taxon>
        <taxon>Actinomycetota</taxon>
        <taxon>Actinomycetes</taxon>
        <taxon>Pseudonocardiales</taxon>
        <taxon>Pseudonocardiaceae</taxon>
        <taxon>Saccharothrix</taxon>
    </lineage>
</organism>
<dbReference type="PANTHER" id="PTHR33885:SF3">
    <property type="entry name" value="PHAGE SHOCK PROTEIN C"/>
    <property type="match status" value="1"/>
</dbReference>
<gene>
    <name evidence="9" type="ORF">DFJ66_5513</name>
</gene>
<dbReference type="GO" id="GO:0005886">
    <property type="term" value="C:plasma membrane"/>
    <property type="evidence" value="ECO:0007669"/>
    <property type="project" value="UniProtKB-SubCell"/>
</dbReference>
<sequence length="405" mass="41933">MLVIVSGNLSAAGVEETLKDFWVSRPRRPHAGRKIAGVAAGIAERYQIDPVIVRVAFVAMALCNGAGVLVYLLGWLFLPQEDDEVSAAESLVGRGRSATPAPLTVLLGLAVLPASGLFVDGGFTMVGGLLLSVGAIYALHRGRGALNRPAPSPEVSPVDTADAPTTRVTPPAWDPLGAAPFAWDLPEPTPTTPPVPVVPTRPRRRKSRVAGATFGLALVVLAGAVVASGYSDWFTAPHVIGLVVATLGLGMVVGAFRGGGKGLIALVVPLSVAGVVMTTVSFNDWGDSDRYGDVSQRPTSIADVREQYDTNAGTVDLDLTGLPSSGAVRTKVEVGLGEARVIVPPNADVVATCRADFGSVDCLDKRSDGKGPDERVRDNGPDGEGGLKIELDLRAGMGEVVVSRG</sequence>
<dbReference type="InterPro" id="IPR052027">
    <property type="entry name" value="PspC"/>
</dbReference>
<evidence type="ECO:0000313" key="9">
    <source>
        <dbReference type="EMBL" id="RKT72205.1"/>
    </source>
</evidence>
<keyword evidence="3 7" id="KW-0812">Transmembrane</keyword>
<evidence type="ECO:0000313" key="10">
    <source>
        <dbReference type="Proteomes" id="UP000272729"/>
    </source>
</evidence>
<accession>A0A495XGI8</accession>
<feature type="domain" description="Phage shock protein PspC N-terminal" evidence="8">
    <location>
        <begin position="25"/>
        <end position="81"/>
    </location>
</feature>
<feature type="transmembrane region" description="Helical" evidence="7">
    <location>
        <begin position="55"/>
        <end position="78"/>
    </location>
</feature>
<dbReference type="AlphaFoldDB" id="A0A495XGI8"/>
<evidence type="ECO:0000256" key="1">
    <source>
        <dbReference type="ARBA" id="ARBA00004162"/>
    </source>
</evidence>
<feature type="transmembrane region" description="Helical" evidence="7">
    <location>
        <begin position="117"/>
        <end position="139"/>
    </location>
</feature>
<evidence type="ECO:0000256" key="5">
    <source>
        <dbReference type="ARBA" id="ARBA00023136"/>
    </source>
</evidence>
<feature type="transmembrane region" description="Helical" evidence="7">
    <location>
        <begin position="236"/>
        <end position="256"/>
    </location>
</feature>
<dbReference type="Proteomes" id="UP000272729">
    <property type="component" value="Unassembled WGS sequence"/>
</dbReference>
<evidence type="ECO:0000256" key="3">
    <source>
        <dbReference type="ARBA" id="ARBA00022692"/>
    </source>
</evidence>
<evidence type="ECO:0000259" key="8">
    <source>
        <dbReference type="Pfam" id="PF04024"/>
    </source>
</evidence>
<dbReference type="OrthoDB" id="3208990at2"/>
<feature type="region of interest" description="Disordered" evidence="6">
    <location>
        <begin position="365"/>
        <end position="387"/>
    </location>
</feature>
<reference evidence="9 10" key="1">
    <citation type="submission" date="2018-10" db="EMBL/GenBank/DDBJ databases">
        <title>Sequencing the genomes of 1000 actinobacteria strains.</title>
        <authorList>
            <person name="Klenk H.-P."/>
        </authorList>
    </citation>
    <scope>NUCLEOTIDE SEQUENCE [LARGE SCALE GENOMIC DNA]</scope>
    <source>
        <strain evidence="9 10">DSM 43911</strain>
    </source>
</reference>
<evidence type="ECO:0000256" key="7">
    <source>
        <dbReference type="SAM" id="Phobius"/>
    </source>
</evidence>
<dbReference type="Pfam" id="PF04024">
    <property type="entry name" value="PspC"/>
    <property type="match status" value="1"/>
</dbReference>
<keyword evidence="2" id="KW-1003">Cell membrane</keyword>
<name>A0A495XGI8_9PSEU</name>
<comment type="caution">
    <text evidence="9">The sequence shown here is derived from an EMBL/GenBank/DDBJ whole genome shotgun (WGS) entry which is preliminary data.</text>
</comment>
<feature type="region of interest" description="Disordered" evidence="6">
    <location>
        <begin position="148"/>
        <end position="169"/>
    </location>
</feature>
<keyword evidence="10" id="KW-1185">Reference proteome</keyword>
<keyword evidence="5 7" id="KW-0472">Membrane</keyword>
<feature type="transmembrane region" description="Helical" evidence="7">
    <location>
        <begin position="209"/>
        <end position="230"/>
    </location>
</feature>
<proteinExistence type="predicted"/>
<dbReference type="PANTHER" id="PTHR33885">
    <property type="entry name" value="PHAGE SHOCK PROTEIN C"/>
    <property type="match status" value="1"/>
</dbReference>
<comment type="subcellular location">
    <subcellularLocation>
        <location evidence="1">Cell membrane</location>
        <topology evidence="1">Single-pass membrane protein</topology>
    </subcellularLocation>
</comment>
<evidence type="ECO:0000256" key="4">
    <source>
        <dbReference type="ARBA" id="ARBA00022989"/>
    </source>
</evidence>